<feature type="transmembrane region" description="Helical" evidence="4">
    <location>
        <begin position="429"/>
        <end position="447"/>
    </location>
</feature>
<dbReference type="PROSITE" id="PS50850">
    <property type="entry name" value="MFS"/>
    <property type="match status" value="1"/>
</dbReference>
<proteinExistence type="inferred from homology"/>
<dbReference type="Pfam" id="PF07690">
    <property type="entry name" value="MFS_1"/>
    <property type="match status" value="1"/>
</dbReference>
<dbReference type="InterPro" id="IPR020846">
    <property type="entry name" value="MFS_dom"/>
</dbReference>
<evidence type="ECO:0000313" key="6">
    <source>
        <dbReference type="EMBL" id="RSH92457.1"/>
    </source>
</evidence>
<dbReference type="PANTHER" id="PTHR11360:SF284">
    <property type="entry name" value="EG:103B4.3 PROTEIN-RELATED"/>
    <property type="match status" value="1"/>
</dbReference>
<evidence type="ECO:0000256" key="4">
    <source>
        <dbReference type="SAM" id="Phobius"/>
    </source>
</evidence>
<feature type="transmembrane region" description="Helical" evidence="4">
    <location>
        <begin position="192"/>
        <end position="215"/>
    </location>
</feature>
<keyword evidence="4" id="KW-0812">Transmembrane</keyword>
<dbReference type="SUPFAM" id="SSF103473">
    <property type="entry name" value="MFS general substrate transporter"/>
    <property type="match status" value="1"/>
</dbReference>
<evidence type="ECO:0000313" key="7">
    <source>
        <dbReference type="Proteomes" id="UP000279259"/>
    </source>
</evidence>
<feature type="domain" description="Major facilitator superfamily (MFS) profile" evidence="5">
    <location>
        <begin position="64"/>
        <end position="486"/>
    </location>
</feature>
<dbReference type="Proteomes" id="UP000279259">
    <property type="component" value="Unassembled WGS sequence"/>
</dbReference>
<dbReference type="PANTHER" id="PTHR11360">
    <property type="entry name" value="MONOCARBOXYLATE TRANSPORTER"/>
    <property type="match status" value="1"/>
</dbReference>
<name>A0A427YN23_9TREE</name>
<keyword evidence="4" id="KW-0472">Membrane</keyword>
<comment type="similarity">
    <text evidence="2">Belongs to the major facilitator superfamily. Monocarboxylate porter (TC 2.A.1.13) family.</text>
</comment>
<comment type="subcellular location">
    <subcellularLocation>
        <location evidence="1">Membrane</location>
        <topology evidence="1">Multi-pass membrane protein</topology>
    </subcellularLocation>
</comment>
<feature type="transmembrane region" description="Helical" evidence="4">
    <location>
        <begin position="165"/>
        <end position="185"/>
    </location>
</feature>
<evidence type="ECO:0000259" key="5">
    <source>
        <dbReference type="PROSITE" id="PS50850"/>
    </source>
</evidence>
<dbReference type="EMBL" id="RSCD01000006">
    <property type="protein sequence ID" value="RSH92457.1"/>
    <property type="molecule type" value="Genomic_DNA"/>
</dbReference>
<dbReference type="InterPro" id="IPR036259">
    <property type="entry name" value="MFS_trans_sf"/>
</dbReference>
<dbReference type="InterPro" id="IPR011701">
    <property type="entry name" value="MFS"/>
</dbReference>
<feature type="transmembrane region" description="Helical" evidence="4">
    <location>
        <begin position="102"/>
        <end position="122"/>
    </location>
</feature>
<reference evidence="6 7" key="1">
    <citation type="submission" date="2018-11" db="EMBL/GenBank/DDBJ databases">
        <title>Genome sequence of Saitozyma podzolica DSM 27192.</title>
        <authorList>
            <person name="Aliyu H."/>
            <person name="Gorte O."/>
            <person name="Ochsenreither K."/>
        </authorList>
    </citation>
    <scope>NUCLEOTIDE SEQUENCE [LARGE SCALE GENOMIC DNA]</scope>
    <source>
        <strain evidence="6 7">DSM 27192</strain>
    </source>
</reference>
<evidence type="ECO:0000256" key="1">
    <source>
        <dbReference type="ARBA" id="ARBA00004141"/>
    </source>
</evidence>
<feature type="transmembrane region" description="Helical" evidence="4">
    <location>
        <begin position="58"/>
        <end position="82"/>
    </location>
</feature>
<feature type="transmembrane region" description="Helical" evidence="4">
    <location>
        <begin position="356"/>
        <end position="375"/>
    </location>
</feature>
<organism evidence="6 7">
    <name type="scientific">Saitozyma podzolica</name>
    <dbReference type="NCBI Taxonomy" id="1890683"/>
    <lineage>
        <taxon>Eukaryota</taxon>
        <taxon>Fungi</taxon>
        <taxon>Dikarya</taxon>
        <taxon>Basidiomycota</taxon>
        <taxon>Agaricomycotina</taxon>
        <taxon>Tremellomycetes</taxon>
        <taxon>Tremellales</taxon>
        <taxon>Trimorphomycetaceae</taxon>
        <taxon>Saitozyma</taxon>
    </lineage>
</organism>
<gene>
    <name evidence="6" type="ORF">EHS25_008873</name>
</gene>
<accession>A0A427YN23</accession>
<dbReference type="InterPro" id="IPR050327">
    <property type="entry name" value="Proton-linked_MCT"/>
</dbReference>
<dbReference type="GO" id="GO:0022857">
    <property type="term" value="F:transmembrane transporter activity"/>
    <property type="evidence" value="ECO:0007669"/>
    <property type="project" value="InterPro"/>
</dbReference>
<dbReference type="GO" id="GO:0016020">
    <property type="term" value="C:membrane"/>
    <property type="evidence" value="ECO:0007669"/>
    <property type="project" value="UniProtKB-SubCell"/>
</dbReference>
<feature type="transmembrane region" description="Helical" evidence="4">
    <location>
        <begin position="227"/>
        <end position="245"/>
    </location>
</feature>
<protein>
    <recommendedName>
        <fullName evidence="5">Major facilitator superfamily (MFS) profile domain-containing protein</fullName>
    </recommendedName>
</protein>
<feature type="region of interest" description="Disordered" evidence="3">
    <location>
        <begin position="1"/>
        <end position="49"/>
    </location>
</feature>
<keyword evidence="7" id="KW-1185">Reference proteome</keyword>
<feature type="transmembrane region" description="Helical" evidence="4">
    <location>
        <begin position="134"/>
        <end position="153"/>
    </location>
</feature>
<keyword evidence="4" id="KW-1133">Transmembrane helix</keyword>
<sequence length="487" mass="51577">MSTIGTPGEHEMVVRGGPSRAPSSLVADSTPTPTSTTARDDIGDTSPSPAISDSNLRACVICGASFLVVFTACGTLFSFGVYQELYESMAGDPGSPFVGASPASIDLIGTLSAAFMTIAAPLATAWTKRFSPRAIIVLGGLLFLLGSLLASFSQSLWQFQLTQGFIMGLGTCFSYLPPVTVSPTWYGRRRGLAMGIILSGTGVGGLVWAPAIQAINARVGYRNGLRISGALAAAIIMPSGLAIDWDVTSKSRIREENARLASRRGSASSSVSVWRRLWDIPLIDWHVARTRKFTAQILGGTLQAAAYYTPVFFFSAYARTLGYSPAAGANFIAINNACNAIGKIVIGLLADRWGRLNALFVTTLISALASFAFWLPSTLVPSVMSGRGLFITYSIVYGMFASAYVSLFPASLVETFGPQHFASVNGVFYMARGLATLVGTPSAGALIRSSAQVTMPEGYWRTTVLVGSLLAGASAGVWWVRIEKMRS</sequence>
<feature type="transmembrane region" description="Helical" evidence="4">
    <location>
        <begin position="395"/>
        <end position="417"/>
    </location>
</feature>
<dbReference type="AlphaFoldDB" id="A0A427YN23"/>
<evidence type="ECO:0000256" key="3">
    <source>
        <dbReference type="SAM" id="MobiDB-lite"/>
    </source>
</evidence>
<feature type="transmembrane region" description="Helical" evidence="4">
    <location>
        <begin position="459"/>
        <end position="480"/>
    </location>
</feature>
<dbReference type="OrthoDB" id="2213137at2759"/>
<dbReference type="Gene3D" id="1.20.1250.20">
    <property type="entry name" value="MFS general substrate transporter like domains"/>
    <property type="match status" value="2"/>
</dbReference>
<evidence type="ECO:0000256" key="2">
    <source>
        <dbReference type="ARBA" id="ARBA00006727"/>
    </source>
</evidence>
<comment type="caution">
    <text evidence="6">The sequence shown here is derived from an EMBL/GenBank/DDBJ whole genome shotgun (WGS) entry which is preliminary data.</text>
</comment>